<comment type="caution">
    <text evidence="2">The sequence shown here is derived from an EMBL/GenBank/DDBJ whole genome shotgun (WGS) entry which is preliminary data.</text>
</comment>
<evidence type="ECO:0000313" key="2">
    <source>
        <dbReference type="EMBL" id="KAF7185030.1"/>
    </source>
</evidence>
<dbReference type="EMBL" id="JABCIY010000344">
    <property type="protein sequence ID" value="KAF7185030.1"/>
    <property type="molecule type" value="Genomic_DNA"/>
</dbReference>
<feature type="region of interest" description="Disordered" evidence="1">
    <location>
        <begin position="95"/>
        <end position="115"/>
    </location>
</feature>
<organism evidence="2 3">
    <name type="scientific">Pseudocercospora fuligena</name>
    <dbReference type="NCBI Taxonomy" id="685502"/>
    <lineage>
        <taxon>Eukaryota</taxon>
        <taxon>Fungi</taxon>
        <taxon>Dikarya</taxon>
        <taxon>Ascomycota</taxon>
        <taxon>Pezizomycotina</taxon>
        <taxon>Dothideomycetes</taxon>
        <taxon>Dothideomycetidae</taxon>
        <taxon>Mycosphaerellales</taxon>
        <taxon>Mycosphaerellaceae</taxon>
        <taxon>Pseudocercospora</taxon>
    </lineage>
</organism>
<accession>A0A8H6VFH6</accession>
<evidence type="ECO:0000313" key="3">
    <source>
        <dbReference type="Proteomes" id="UP000660729"/>
    </source>
</evidence>
<evidence type="ECO:0000256" key="1">
    <source>
        <dbReference type="SAM" id="MobiDB-lite"/>
    </source>
</evidence>
<reference evidence="2" key="1">
    <citation type="submission" date="2020-04" db="EMBL/GenBank/DDBJ databases">
        <title>Draft genome resource of the tomato pathogen Pseudocercospora fuligena.</title>
        <authorList>
            <person name="Zaccaron A."/>
        </authorList>
    </citation>
    <scope>NUCLEOTIDE SEQUENCE</scope>
    <source>
        <strain evidence="2">PF001</strain>
    </source>
</reference>
<sequence>MSNEAGPSFSREAFYHASRPLSTVMVMGFEEVSLNDNTDPYAAPSSQVEKEYDDEEDLVMETENELTRVNSYDFVLNQAKELESEQEAADFIRKSVNGPLSRPEPVHTRAGPSYEMQLLSREQDRAERGGVSRPKAAGIASYWAGNATWDEVLDYYFVLT</sequence>
<gene>
    <name evidence="2" type="ORF">HII31_13653</name>
</gene>
<keyword evidence="3" id="KW-1185">Reference proteome</keyword>
<dbReference type="AlphaFoldDB" id="A0A8H6VFH6"/>
<name>A0A8H6VFH6_9PEZI</name>
<feature type="region of interest" description="Disordered" evidence="1">
    <location>
        <begin position="35"/>
        <end position="55"/>
    </location>
</feature>
<dbReference type="OrthoDB" id="3649283at2759"/>
<dbReference type="Proteomes" id="UP000660729">
    <property type="component" value="Unassembled WGS sequence"/>
</dbReference>
<proteinExistence type="predicted"/>
<protein>
    <submittedName>
        <fullName evidence="2">Uncharacterized protein</fullName>
    </submittedName>
</protein>